<dbReference type="EMBL" id="JACGCI010000093">
    <property type="protein sequence ID" value="KAF6746372.1"/>
    <property type="molecule type" value="Genomic_DNA"/>
</dbReference>
<feature type="compositionally biased region" description="Basic and acidic residues" evidence="1">
    <location>
        <begin position="88"/>
        <end position="102"/>
    </location>
</feature>
<feature type="compositionally biased region" description="Basic residues" evidence="1">
    <location>
        <begin position="30"/>
        <end position="39"/>
    </location>
</feature>
<evidence type="ECO:0000256" key="1">
    <source>
        <dbReference type="SAM" id="MobiDB-lite"/>
    </source>
</evidence>
<dbReference type="Proteomes" id="UP000521943">
    <property type="component" value="Unassembled WGS sequence"/>
</dbReference>
<feature type="compositionally biased region" description="Basic and acidic residues" evidence="1">
    <location>
        <begin position="40"/>
        <end position="63"/>
    </location>
</feature>
<protein>
    <submittedName>
        <fullName evidence="2">Uncharacterized protein</fullName>
    </submittedName>
</protein>
<evidence type="ECO:0000313" key="3">
    <source>
        <dbReference type="Proteomes" id="UP000521943"/>
    </source>
</evidence>
<reference evidence="2 3" key="1">
    <citation type="submission" date="2020-07" db="EMBL/GenBank/DDBJ databases">
        <title>Comparative genomics of pyrophilous fungi reveals a link between fire events and developmental genes.</title>
        <authorList>
            <consortium name="DOE Joint Genome Institute"/>
            <person name="Steindorff A.S."/>
            <person name="Carver A."/>
            <person name="Calhoun S."/>
            <person name="Stillman K."/>
            <person name="Liu H."/>
            <person name="Lipzen A."/>
            <person name="Pangilinan J."/>
            <person name="Labutti K."/>
            <person name="Bruns T.D."/>
            <person name="Grigoriev I.V."/>
        </authorList>
    </citation>
    <scope>NUCLEOTIDE SEQUENCE [LARGE SCALE GENOMIC DNA]</scope>
    <source>
        <strain evidence="2 3">CBS 144469</strain>
    </source>
</reference>
<evidence type="ECO:0000313" key="2">
    <source>
        <dbReference type="EMBL" id="KAF6746372.1"/>
    </source>
</evidence>
<comment type="caution">
    <text evidence="2">The sequence shown here is derived from an EMBL/GenBank/DDBJ whole genome shotgun (WGS) entry which is preliminary data.</text>
</comment>
<dbReference type="AlphaFoldDB" id="A0A8H6LZM1"/>
<gene>
    <name evidence="2" type="ORF">DFP72DRAFT_855428</name>
</gene>
<accession>A0A8H6LZM1</accession>
<name>A0A8H6LZM1_9AGAR</name>
<proteinExistence type="predicted"/>
<organism evidence="2 3">
    <name type="scientific">Ephemerocybe angulata</name>
    <dbReference type="NCBI Taxonomy" id="980116"/>
    <lineage>
        <taxon>Eukaryota</taxon>
        <taxon>Fungi</taxon>
        <taxon>Dikarya</taxon>
        <taxon>Basidiomycota</taxon>
        <taxon>Agaricomycotina</taxon>
        <taxon>Agaricomycetes</taxon>
        <taxon>Agaricomycetidae</taxon>
        <taxon>Agaricales</taxon>
        <taxon>Agaricineae</taxon>
        <taxon>Psathyrellaceae</taxon>
        <taxon>Ephemerocybe</taxon>
    </lineage>
</organism>
<feature type="region of interest" description="Disordered" evidence="1">
    <location>
        <begin position="1"/>
        <end position="125"/>
    </location>
</feature>
<keyword evidence="3" id="KW-1185">Reference proteome</keyword>
<feature type="compositionally biased region" description="Basic and acidic residues" evidence="1">
    <location>
        <begin position="9"/>
        <end position="29"/>
    </location>
</feature>
<sequence length="349" mass="37844">MGVIGCTDGRTEGGGKRGEKGRKEKELRNRTKRERRTRRTRSEKVELLEERPKPGIPHTKEDPTTTGPGRVVDRPRDGGGISSYTKLDQGRTKAESGGDRNAKAVGVMEGGEGEREEGGGGDEDELSCLAVAVDDGVHYPAPRPAFADVSVELETQGDQMNGVVAAEGWRTWTVETAEHAQDGEAGEGRGVLAEQDLDAVGQDREDADDPEERQSHRQPNATMIEMVRRTSSSMRVLGWGKSGYGPGRLGCEFGVVEGSEAALCWANPPPLRTATPDDDGCGRRKGRGSCFGIFRVPRGDPHVCVCLAKFPTDEAASIHEPYLSSTIRTFWYLQANLRTFGSLSGFARE</sequence>